<keyword evidence="2" id="KW-1185">Reference proteome</keyword>
<name>A0A1E3VRG3_9HYPH</name>
<proteinExistence type="predicted"/>
<sequence>MTMPDSGPTGGAARARIANPLLDFATAAAEAQLKFWQAFHVEGSAFVAKRLRANLEFLRELGHCADPRAIGDCQWAWLGNLRKDYAEEWARLAGTTFALGVSEMSPMSGFYARAERKGSNGLAPGQRPARNSVSP</sequence>
<gene>
    <name evidence="1" type="ORF">AUC69_15160</name>
</gene>
<reference evidence="1 2" key="1">
    <citation type="journal article" date="2016" name="Environ. Microbiol.">
        <title>New Methyloceanibacter diversity from North Sea sediments includes methanotroph containing solely the soluble methane monooxygenase.</title>
        <authorList>
            <person name="Vekeman B."/>
            <person name="Kerckhof F.M."/>
            <person name="Cremers G."/>
            <person name="de Vos P."/>
            <person name="Vandamme P."/>
            <person name="Boon N."/>
            <person name="Op den Camp H.J."/>
            <person name="Heylen K."/>
        </authorList>
    </citation>
    <scope>NUCLEOTIDE SEQUENCE [LARGE SCALE GENOMIC DNA]</scope>
    <source>
        <strain evidence="1 2">R-67175</strain>
    </source>
</reference>
<dbReference type="STRING" id="1774969.AUC69_15160"/>
<evidence type="ECO:0008006" key="3">
    <source>
        <dbReference type="Google" id="ProtNLM"/>
    </source>
</evidence>
<organism evidence="1 2">
    <name type="scientific">Methyloceanibacter superfactus</name>
    <dbReference type="NCBI Taxonomy" id="1774969"/>
    <lineage>
        <taxon>Bacteria</taxon>
        <taxon>Pseudomonadati</taxon>
        <taxon>Pseudomonadota</taxon>
        <taxon>Alphaproteobacteria</taxon>
        <taxon>Hyphomicrobiales</taxon>
        <taxon>Hyphomicrobiaceae</taxon>
        <taxon>Methyloceanibacter</taxon>
    </lineage>
</organism>
<evidence type="ECO:0000313" key="2">
    <source>
        <dbReference type="Proteomes" id="UP000094472"/>
    </source>
</evidence>
<protein>
    <recommendedName>
        <fullName evidence="3">Phasin domain-containing protein</fullName>
    </recommendedName>
</protein>
<evidence type="ECO:0000313" key="1">
    <source>
        <dbReference type="EMBL" id="ODR96113.1"/>
    </source>
</evidence>
<dbReference type="AlphaFoldDB" id="A0A1E3VRG3"/>
<dbReference type="EMBL" id="LPWF01000030">
    <property type="protein sequence ID" value="ODR96113.1"/>
    <property type="molecule type" value="Genomic_DNA"/>
</dbReference>
<dbReference type="Proteomes" id="UP000094472">
    <property type="component" value="Unassembled WGS sequence"/>
</dbReference>
<comment type="caution">
    <text evidence="1">The sequence shown here is derived from an EMBL/GenBank/DDBJ whole genome shotgun (WGS) entry which is preliminary data.</text>
</comment>
<accession>A0A1E3VRG3</accession>